<evidence type="ECO:0000313" key="2">
    <source>
        <dbReference type="Proteomes" id="UP001362999"/>
    </source>
</evidence>
<comment type="caution">
    <text evidence="1">The sequence shown here is derived from an EMBL/GenBank/DDBJ whole genome shotgun (WGS) entry which is preliminary data.</text>
</comment>
<dbReference type="AlphaFoldDB" id="A0AAW0BB23"/>
<dbReference type="InterPro" id="IPR032675">
    <property type="entry name" value="LRR_dom_sf"/>
</dbReference>
<organism evidence="1 2">
    <name type="scientific">Favolaschia claudopus</name>
    <dbReference type="NCBI Taxonomy" id="2862362"/>
    <lineage>
        <taxon>Eukaryota</taxon>
        <taxon>Fungi</taxon>
        <taxon>Dikarya</taxon>
        <taxon>Basidiomycota</taxon>
        <taxon>Agaricomycotina</taxon>
        <taxon>Agaricomycetes</taxon>
        <taxon>Agaricomycetidae</taxon>
        <taxon>Agaricales</taxon>
        <taxon>Marasmiineae</taxon>
        <taxon>Mycenaceae</taxon>
        <taxon>Favolaschia</taxon>
    </lineage>
</organism>
<dbReference type="Proteomes" id="UP001362999">
    <property type="component" value="Unassembled WGS sequence"/>
</dbReference>
<dbReference type="SUPFAM" id="SSF52047">
    <property type="entry name" value="RNI-like"/>
    <property type="match status" value="1"/>
</dbReference>
<name>A0AAW0BB23_9AGAR</name>
<evidence type="ECO:0008006" key="3">
    <source>
        <dbReference type="Google" id="ProtNLM"/>
    </source>
</evidence>
<gene>
    <name evidence="1" type="ORF">R3P38DRAFT_2957515</name>
</gene>
<sequence length="498" mass="56282">MQTEQALDVATLYTQLPSAGAFETHAKALIDIAEANITRIESQIRDLERLRDRERGIVAHLRMAIAPIKKLPAELLVEIFLLVRDSYPDLPEKNRIRRTQELSHVCAFWRSVALTTPQLWTDKLWNTPKTTPTASSLAGIQQWLDRSAPFHIPVYFCIEQLFWGTVDAQPLVDTLATVARRWKTADFTVFSLDVLSAIPVGSLQSLEELDLCSPDMESHSKVPAFLTAEHLHSICLDTVRTSKFLLPWSQLSYITITDPDPMECLEVLVQCATLEHAVFCTELWKHPPDMSQRPMTTLNRLSFITVEFDDGAQGIYAPFITRLALPSLNTLDLVPSDSPWPSTEFSQFLLRSPNIECLAITRSILDPNNLLAALRHAPSLITLELYSCSECIDDSILVALQYSLSDTIHIAPKLQCLRWTYTGNNFSEEALDAMIQSRWWTDAQIPSLTSLPQVSRWSSIMIRCGEVDELDSEFSSWFAGKLEEYRSQGLDVQVHGYS</sequence>
<keyword evidence="2" id="KW-1185">Reference proteome</keyword>
<dbReference type="EMBL" id="JAWWNJ010000036">
    <property type="protein sequence ID" value="KAK7023099.1"/>
    <property type="molecule type" value="Genomic_DNA"/>
</dbReference>
<protein>
    <recommendedName>
        <fullName evidence="3">F-box domain-containing protein</fullName>
    </recommendedName>
</protein>
<reference evidence="1 2" key="1">
    <citation type="journal article" date="2024" name="J Genomics">
        <title>Draft genome sequencing and assembly of Favolaschia claudopus CIRM-BRFM 2984 isolated from oak limbs.</title>
        <authorList>
            <person name="Navarro D."/>
            <person name="Drula E."/>
            <person name="Chaduli D."/>
            <person name="Cazenave R."/>
            <person name="Ahrendt S."/>
            <person name="Wang J."/>
            <person name="Lipzen A."/>
            <person name="Daum C."/>
            <person name="Barry K."/>
            <person name="Grigoriev I.V."/>
            <person name="Favel A."/>
            <person name="Rosso M.N."/>
            <person name="Martin F."/>
        </authorList>
    </citation>
    <scope>NUCLEOTIDE SEQUENCE [LARGE SCALE GENOMIC DNA]</scope>
    <source>
        <strain evidence="1 2">CIRM-BRFM 2984</strain>
    </source>
</reference>
<dbReference type="Gene3D" id="3.80.10.10">
    <property type="entry name" value="Ribonuclease Inhibitor"/>
    <property type="match status" value="1"/>
</dbReference>
<evidence type="ECO:0000313" key="1">
    <source>
        <dbReference type="EMBL" id="KAK7023099.1"/>
    </source>
</evidence>
<dbReference type="Gene3D" id="1.20.1280.50">
    <property type="match status" value="1"/>
</dbReference>
<proteinExistence type="predicted"/>
<accession>A0AAW0BB23</accession>